<dbReference type="GO" id="GO:0003677">
    <property type="term" value="F:DNA binding"/>
    <property type="evidence" value="ECO:0007669"/>
    <property type="project" value="UniProtKB-KW"/>
</dbReference>
<dbReference type="PANTHER" id="PTHR42756">
    <property type="entry name" value="TRANSCRIPTIONAL REGULATOR, MARR"/>
    <property type="match status" value="1"/>
</dbReference>
<feature type="domain" description="HTH marR-type" evidence="4">
    <location>
        <begin position="1"/>
        <end position="142"/>
    </location>
</feature>
<dbReference type="PRINTS" id="PR00598">
    <property type="entry name" value="HTHMARR"/>
</dbReference>
<reference evidence="5" key="1">
    <citation type="journal article" date="2019" name="PLoS Negl. Trop. Dis.">
        <title>Revisiting the worldwide diversity of Leptospira species in the environment.</title>
        <authorList>
            <person name="Vincent A.T."/>
            <person name="Schiettekatte O."/>
            <person name="Bourhy P."/>
            <person name="Veyrier F.J."/>
            <person name="Picardeau M."/>
        </authorList>
    </citation>
    <scope>NUCLEOTIDE SEQUENCE [LARGE SCALE GENOMIC DNA]</scope>
    <source>
        <strain evidence="5">201702476</strain>
    </source>
</reference>
<dbReference type="Proteomes" id="UP000297693">
    <property type="component" value="Unassembled WGS sequence"/>
</dbReference>
<evidence type="ECO:0000313" key="6">
    <source>
        <dbReference type="Proteomes" id="UP000297693"/>
    </source>
</evidence>
<dbReference type="PROSITE" id="PS50995">
    <property type="entry name" value="HTH_MARR_2"/>
    <property type="match status" value="1"/>
</dbReference>
<dbReference type="Pfam" id="PF01047">
    <property type="entry name" value="MarR"/>
    <property type="match status" value="1"/>
</dbReference>
<organism evidence="5 6">
    <name type="scientific">Leptospira ognonensis</name>
    <dbReference type="NCBI Taxonomy" id="2484945"/>
    <lineage>
        <taxon>Bacteria</taxon>
        <taxon>Pseudomonadati</taxon>
        <taxon>Spirochaetota</taxon>
        <taxon>Spirochaetia</taxon>
        <taxon>Leptospirales</taxon>
        <taxon>Leptospiraceae</taxon>
        <taxon>Leptospira</taxon>
    </lineage>
</organism>
<gene>
    <name evidence="5" type="ORF">EHQ58_14645</name>
</gene>
<keyword evidence="1" id="KW-0805">Transcription regulation</keyword>
<dbReference type="EMBL" id="RQGD01000035">
    <property type="protein sequence ID" value="TGL57511.1"/>
    <property type="molecule type" value="Genomic_DNA"/>
</dbReference>
<protein>
    <submittedName>
        <fullName evidence="5">MarR family transcriptional regulator</fullName>
    </submittedName>
</protein>
<name>A0A4R9JZ53_9LEPT</name>
<evidence type="ECO:0000256" key="2">
    <source>
        <dbReference type="ARBA" id="ARBA00023125"/>
    </source>
</evidence>
<dbReference type="RefSeq" id="WP_135624632.1">
    <property type="nucleotide sequence ID" value="NZ_RQGD01000035.1"/>
</dbReference>
<dbReference type="SMART" id="SM00347">
    <property type="entry name" value="HTH_MARR"/>
    <property type="match status" value="1"/>
</dbReference>
<keyword evidence="3" id="KW-0804">Transcription</keyword>
<dbReference type="PANTHER" id="PTHR42756:SF1">
    <property type="entry name" value="TRANSCRIPTIONAL REPRESSOR OF EMRAB OPERON"/>
    <property type="match status" value="1"/>
</dbReference>
<dbReference type="AlphaFoldDB" id="A0A4R9JZ53"/>
<dbReference type="SUPFAM" id="SSF46785">
    <property type="entry name" value="Winged helix' DNA-binding domain"/>
    <property type="match status" value="1"/>
</dbReference>
<dbReference type="GO" id="GO:0003700">
    <property type="term" value="F:DNA-binding transcription factor activity"/>
    <property type="evidence" value="ECO:0007669"/>
    <property type="project" value="InterPro"/>
</dbReference>
<proteinExistence type="predicted"/>
<keyword evidence="6" id="KW-1185">Reference proteome</keyword>
<evidence type="ECO:0000259" key="4">
    <source>
        <dbReference type="PROSITE" id="PS50995"/>
    </source>
</evidence>
<dbReference type="Gene3D" id="1.10.10.10">
    <property type="entry name" value="Winged helix-like DNA-binding domain superfamily/Winged helix DNA-binding domain"/>
    <property type="match status" value="1"/>
</dbReference>
<comment type="caution">
    <text evidence="5">The sequence shown here is derived from an EMBL/GenBank/DDBJ whole genome shotgun (WGS) entry which is preliminary data.</text>
</comment>
<evidence type="ECO:0000313" key="5">
    <source>
        <dbReference type="EMBL" id="TGL57511.1"/>
    </source>
</evidence>
<keyword evidence="2" id="KW-0238">DNA-binding</keyword>
<dbReference type="InterPro" id="IPR036388">
    <property type="entry name" value="WH-like_DNA-bd_sf"/>
</dbReference>
<accession>A0A4R9JZ53</accession>
<sequence>MSNRKRFNSLKYFGRLSEFLVEVIETELTKSGFESLSATHFEILTYLIRKKVPVNMTRIAEAIHRKKPTVTILVNKLETLNLIQKESSLEDKREFMISLTKKGKSFRKVALKISSKVFSLKLWGVEAEESELLFQILEKIYHHTRIKT</sequence>
<dbReference type="OrthoDB" id="9799747at2"/>
<evidence type="ECO:0000256" key="1">
    <source>
        <dbReference type="ARBA" id="ARBA00023015"/>
    </source>
</evidence>
<dbReference type="InterPro" id="IPR000835">
    <property type="entry name" value="HTH_MarR-typ"/>
</dbReference>
<dbReference type="InterPro" id="IPR036390">
    <property type="entry name" value="WH_DNA-bd_sf"/>
</dbReference>
<evidence type="ECO:0000256" key="3">
    <source>
        <dbReference type="ARBA" id="ARBA00023163"/>
    </source>
</evidence>